<dbReference type="KEGG" id="orp:MOP44_17270"/>
<reference evidence="9" key="1">
    <citation type="submission" date="2021-04" db="EMBL/GenBank/DDBJ databases">
        <title>Phylogenetic analysis of Acidobacteriaceae.</title>
        <authorList>
            <person name="Qiu L."/>
            <person name="Zhang Q."/>
        </authorList>
    </citation>
    <scope>NUCLEOTIDE SEQUENCE</scope>
    <source>
        <strain evidence="9">DSM 25168</strain>
    </source>
</reference>
<dbReference type="RefSeq" id="WP_260791503.1">
    <property type="nucleotide sequence ID" value="NZ_CP093313.1"/>
</dbReference>
<keyword evidence="10" id="KW-1185">Reference proteome</keyword>
<evidence type="ECO:0000256" key="4">
    <source>
        <dbReference type="ARBA" id="ARBA00022989"/>
    </source>
</evidence>
<evidence type="ECO:0000313" key="10">
    <source>
        <dbReference type="Proteomes" id="UP001059380"/>
    </source>
</evidence>
<evidence type="ECO:0000256" key="6">
    <source>
        <dbReference type="ARBA" id="ARBA00023136"/>
    </source>
</evidence>
<dbReference type="GO" id="GO:0016020">
    <property type="term" value="C:membrane"/>
    <property type="evidence" value="ECO:0007669"/>
    <property type="project" value="UniProtKB-SubCell"/>
</dbReference>
<keyword evidence="4" id="KW-1133">Transmembrane helix</keyword>
<evidence type="ECO:0000256" key="7">
    <source>
        <dbReference type="ARBA" id="ARBA00023315"/>
    </source>
</evidence>
<evidence type="ECO:0000313" key="9">
    <source>
        <dbReference type="EMBL" id="UWZ82319.1"/>
    </source>
</evidence>
<dbReference type="Pfam" id="PF01553">
    <property type="entry name" value="Acyltransferase"/>
    <property type="match status" value="1"/>
</dbReference>
<evidence type="ECO:0000256" key="2">
    <source>
        <dbReference type="ARBA" id="ARBA00022679"/>
    </source>
</evidence>
<keyword evidence="7 9" id="KW-0012">Acyltransferase</keyword>
<dbReference type="GO" id="GO:0006629">
    <property type="term" value="P:lipid metabolic process"/>
    <property type="evidence" value="ECO:0007669"/>
    <property type="project" value="UniProtKB-KW"/>
</dbReference>
<feature type="domain" description="Phospholipid/glycerol acyltransferase" evidence="8">
    <location>
        <begin position="66"/>
        <end position="178"/>
    </location>
</feature>
<keyword evidence="5" id="KW-0443">Lipid metabolism</keyword>
<dbReference type="CDD" id="cd07989">
    <property type="entry name" value="LPLAT_AGPAT-like"/>
    <property type="match status" value="1"/>
</dbReference>
<evidence type="ECO:0000259" key="8">
    <source>
        <dbReference type="SMART" id="SM00563"/>
    </source>
</evidence>
<keyword evidence="2" id="KW-0808">Transferase</keyword>
<dbReference type="GO" id="GO:0016746">
    <property type="term" value="F:acyltransferase activity"/>
    <property type="evidence" value="ECO:0007669"/>
    <property type="project" value="UniProtKB-KW"/>
</dbReference>
<dbReference type="InterPro" id="IPR002123">
    <property type="entry name" value="Plipid/glycerol_acylTrfase"/>
</dbReference>
<dbReference type="Proteomes" id="UP001059380">
    <property type="component" value="Chromosome"/>
</dbReference>
<dbReference type="PANTHER" id="PTHR23063:SF52">
    <property type="entry name" value="LYSOPHOSPHATIDYLCHOLINE ACYLTRANSFERASE"/>
    <property type="match status" value="1"/>
</dbReference>
<dbReference type="SMART" id="SM00563">
    <property type="entry name" value="PlsC"/>
    <property type="match status" value="1"/>
</dbReference>
<evidence type="ECO:0000256" key="5">
    <source>
        <dbReference type="ARBA" id="ARBA00023098"/>
    </source>
</evidence>
<dbReference type="SUPFAM" id="SSF69593">
    <property type="entry name" value="Glycerol-3-phosphate (1)-acyltransferase"/>
    <property type="match status" value="1"/>
</dbReference>
<protein>
    <submittedName>
        <fullName evidence="9">1-acyl-sn-glycerol-3-phosphate acyltransferase</fullName>
    </submittedName>
</protein>
<sequence>MNLRTVRRALALIWALAFCMVRLVLMRVGGPLTAVQRALWLQSACRGVLRSVGVRCTVSGTPPTHGLVVSNHLSYLDIAVFSSVMPCVFVSKAEIAKWPYFGLAARAGGTIFLDRSSRASAAAAASEIAERLRLPVPVLLFPEGTSTDGSEVLRFHSALFQPAIDEHASVTAAALRYVPDGDLRESEYCWYGDADFLAHLWKLLRAPGFSAEIVFGEPALHSDRRTAALANHESIVEMRAHSVRAVHVHA</sequence>
<evidence type="ECO:0000256" key="3">
    <source>
        <dbReference type="ARBA" id="ARBA00022692"/>
    </source>
</evidence>
<keyword evidence="6" id="KW-0472">Membrane</keyword>
<keyword evidence="3" id="KW-0812">Transmembrane</keyword>
<organism evidence="9 10">
    <name type="scientific">Occallatibacter riparius</name>
    <dbReference type="NCBI Taxonomy" id="1002689"/>
    <lineage>
        <taxon>Bacteria</taxon>
        <taxon>Pseudomonadati</taxon>
        <taxon>Acidobacteriota</taxon>
        <taxon>Terriglobia</taxon>
        <taxon>Terriglobales</taxon>
        <taxon>Acidobacteriaceae</taxon>
        <taxon>Occallatibacter</taxon>
    </lineage>
</organism>
<dbReference type="EMBL" id="CP093313">
    <property type="protein sequence ID" value="UWZ82319.1"/>
    <property type="molecule type" value="Genomic_DNA"/>
</dbReference>
<dbReference type="AlphaFoldDB" id="A0A9J7BHX7"/>
<name>A0A9J7BHX7_9BACT</name>
<proteinExistence type="predicted"/>
<comment type="subcellular location">
    <subcellularLocation>
        <location evidence="1">Membrane</location>
    </subcellularLocation>
</comment>
<dbReference type="PANTHER" id="PTHR23063">
    <property type="entry name" value="PHOSPHOLIPID ACYLTRANSFERASE"/>
    <property type="match status" value="1"/>
</dbReference>
<accession>A0A9J7BHX7</accession>
<gene>
    <name evidence="9" type="ORF">MOP44_17270</name>
</gene>
<evidence type="ECO:0000256" key="1">
    <source>
        <dbReference type="ARBA" id="ARBA00004370"/>
    </source>
</evidence>